<dbReference type="InterPro" id="IPR001387">
    <property type="entry name" value="Cro/C1-type_HTH"/>
</dbReference>
<dbReference type="InterPro" id="IPR022452">
    <property type="entry name" value="MqsA"/>
</dbReference>
<dbReference type="Proteomes" id="UP000058636">
    <property type="component" value="Unassembled WGS sequence"/>
</dbReference>
<organism evidence="1 2">
    <name type="scientific">Thermotoga petrophila</name>
    <dbReference type="NCBI Taxonomy" id="93929"/>
    <lineage>
        <taxon>Bacteria</taxon>
        <taxon>Thermotogati</taxon>
        <taxon>Thermotogota</taxon>
        <taxon>Thermotogae</taxon>
        <taxon>Thermotogales</taxon>
        <taxon>Thermotogaceae</taxon>
        <taxon>Thermotoga</taxon>
    </lineage>
</organism>
<name>A0A101EPQ1_9THEM</name>
<dbReference type="NCBIfam" id="TIGR03830">
    <property type="entry name" value="CxxCG_CxxCG_HTH"/>
    <property type="match status" value="1"/>
</dbReference>
<dbReference type="InterPro" id="IPR022453">
    <property type="entry name" value="Znf_MqsA-type"/>
</dbReference>
<comment type="caution">
    <text evidence="1">The sequence shown here is derived from an EMBL/GenBank/DDBJ whole genome shotgun (WGS) entry which is preliminary data.</text>
</comment>
<dbReference type="CDD" id="cd00093">
    <property type="entry name" value="HTH_XRE"/>
    <property type="match status" value="1"/>
</dbReference>
<dbReference type="AlphaFoldDB" id="A0A101EPQ1"/>
<evidence type="ECO:0000313" key="1">
    <source>
        <dbReference type="EMBL" id="KUK22612.1"/>
    </source>
</evidence>
<gene>
    <name evidence="1" type="ORF">XD57_1293</name>
</gene>
<dbReference type="InterPro" id="IPR025272">
    <property type="entry name" value="SocA_Panacea"/>
</dbReference>
<dbReference type="NCBIfam" id="TIGR03831">
    <property type="entry name" value="YgiT_finger"/>
    <property type="match status" value="1"/>
</dbReference>
<dbReference type="GO" id="GO:0003677">
    <property type="term" value="F:DNA binding"/>
    <property type="evidence" value="ECO:0007669"/>
    <property type="project" value="InterPro"/>
</dbReference>
<dbReference type="Pfam" id="PF01381">
    <property type="entry name" value="HTH_3"/>
    <property type="match status" value="1"/>
</dbReference>
<sequence length="330" mass="38555">MIKFDKPAPRLFCENCNKFVDYEVILKEDIYNVRGEEIKIKAKIPVCKVCGGELFDIHLEDENLREAYRMYAKKHGLVLPEEIKNIRENYGLSQETFARILGIGRATLARYENGSLPSEAISSLIKRSKDPNFLLSLVEERKDSISKSDYERIKRKLERKIVPKTLKEFEKLFEALNEGNINFQKLYGIVAYILQKLREQGYKYITKVKLMKLLWFVDKGYSKQYGRSISGLTYAHLPLGPAPHYHDTLLELLETAGVITVEREINENDSETIKIELKDETFERYINEREKKILDEILQKYGLMNTSDLIKKSHEDEIWKSTKDGEKMIL</sequence>
<dbReference type="EMBL" id="LGFG01000123">
    <property type="protein sequence ID" value="KUK22612.1"/>
    <property type="molecule type" value="Genomic_DNA"/>
</dbReference>
<dbReference type="Gene3D" id="1.10.260.40">
    <property type="entry name" value="lambda repressor-like DNA-binding domains"/>
    <property type="match status" value="1"/>
</dbReference>
<accession>A0A101EPQ1</accession>
<protein>
    <submittedName>
        <fullName evidence="1">Transcriptional regulator, XRE family</fullName>
    </submittedName>
</protein>
<dbReference type="SMART" id="SM00530">
    <property type="entry name" value="HTH_XRE"/>
    <property type="match status" value="1"/>
</dbReference>
<dbReference type="PROSITE" id="PS50943">
    <property type="entry name" value="HTH_CROC1"/>
    <property type="match status" value="1"/>
</dbReference>
<reference evidence="1 2" key="1">
    <citation type="journal article" date="2015" name="MBio">
        <title>Genome-Resolved Metagenomic Analysis Reveals Roles for Candidate Phyla and Other Microbial Community Members in Biogeochemical Transformations in Oil Reservoirs.</title>
        <authorList>
            <person name="Hu P."/>
            <person name="Tom L."/>
            <person name="Singh A."/>
            <person name="Thomas B.C."/>
            <person name="Baker B.J."/>
            <person name="Piceno Y.M."/>
            <person name="Andersen G.L."/>
            <person name="Banfield J.F."/>
        </authorList>
    </citation>
    <scope>NUCLEOTIDE SEQUENCE [LARGE SCALE GENOMIC DNA]</scope>
    <source>
        <strain evidence="1">46_26</strain>
    </source>
</reference>
<evidence type="ECO:0000313" key="2">
    <source>
        <dbReference type="Proteomes" id="UP000058636"/>
    </source>
</evidence>
<dbReference type="PATRIC" id="fig|93930.3.peg.336"/>
<dbReference type="InterPro" id="IPR010982">
    <property type="entry name" value="Lambda_DNA-bd_dom_sf"/>
</dbReference>
<dbReference type="Pfam" id="PF13274">
    <property type="entry name" value="SocA_Panacea"/>
    <property type="match status" value="1"/>
</dbReference>
<dbReference type="SUPFAM" id="SSF47413">
    <property type="entry name" value="lambda repressor-like DNA-binding domains"/>
    <property type="match status" value="1"/>
</dbReference>
<proteinExistence type="predicted"/>